<dbReference type="AlphaFoldDB" id="A0A8R7K1E6"/>
<evidence type="ECO:0000313" key="1">
    <source>
        <dbReference type="EnsemblPlants" id="TuG1812G0100002879.01.T01.cds421448"/>
    </source>
</evidence>
<reference evidence="1" key="3">
    <citation type="submission" date="2022-06" db="UniProtKB">
        <authorList>
            <consortium name="EnsemblPlants"/>
        </authorList>
    </citation>
    <scope>IDENTIFICATION</scope>
</reference>
<reference evidence="2" key="1">
    <citation type="journal article" date="2013" name="Nature">
        <title>Draft genome of the wheat A-genome progenitor Triticum urartu.</title>
        <authorList>
            <person name="Ling H.Q."/>
            <person name="Zhao S."/>
            <person name="Liu D."/>
            <person name="Wang J."/>
            <person name="Sun H."/>
            <person name="Zhang C."/>
            <person name="Fan H."/>
            <person name="Li D."/>
            <person name="Dong L."/>
            <person name="Tao Y."/>
            <person name="Gao C."/>
            <person name="Wu H."/>
            <person name="Li Y."/>
            <person name="Cui Y."/>
            <person name="Guo X."/>
            <person name="Zheng S."/>
            <person name="Wang B."/>
            <person name="Yu K."/>
            <person name="Liang Q."/>
            <person name="Yang W."/>
            <person name="Lou X."/>
            <person name="Chen J."/>
            <person name="Feng M."/>
            <person name="Jian J."/>
            <person name="Zhang X."/>
            <person name="Luo G."/>
            <person name="Jiang Y."/>
            <person name="Liu J."/>
            <person name="Wang Z."/>
            <person name="Sha Y."/>
            <person name="Zhang B."/>
            <person name="Wu H."/>
            <person name="Tang D."/>
            <person name="Shen Q."/>
            <person name="Xue P."/>
            <person name="Zou S."/>
            <person name="Wang X."/>
            <person name="Liu X."/>
            <person name="Wang F."/>
            <person name="Yang Y."/>
            <person name="An X."/>
            <person name="Dong Z."/>
            <person name="Zhang K."/>
            <person name="Zhang X."/>
            <person name="Luo M.C."/>
            <person name="Dvorak J."/>
            <person name="Tong Y."/>
            <person name="Wang J."/>
            <person name="Yang H."/>
            <person name="Li Z."/>
            <person name="Wang D."/>
            <person name="Zhang A."/>
            <person name="Wang J."/>
        </authorList>
    </citation>
    <scope>NUCLEOTIDE SEQUENCE</scope>
    <source>
        <strain evidence="2">cv. G1812</strain>
    </source>
</reference>
<organism evidence="1 2">
    <name type="scientific">Triticum urartu</name>
    <name type="common">Red wild einkorn</name>
    <name type="synonym">Crithodium urartu</name>
    <dbReference type="NCBI Taxonomy" id="4572"/>
    <lineage>
        <taxon>Eukaryota</taxon>
        <taxon>Viridiplantae</taxon>
        <taxon>Streptophyta</taxon>
        <taxon>Embryophyta</taxon>
        <taxon>Tracheophyta</taxon>
        <taxon>Spermatophyta</taxon>
        <taxon>Magnoliopsida</taxon>
        <taxon>Liliopsida</taxon>
        <taxon>Poales</taxon>
        <taxon>Poaceae</taxon>
        <taxon>BOP clade</taxon>
        <taxon>Pooideae</taxon>
        <taxon>Triticodae</taxon>
        <taxon>Triticeae</taxon>
        <taxon>Triticinae</taxon>
        <taxon>Triticum</taxon>
    </lineage>
</organism>
<proteinExistence type="predicted"/>
<dbReference type="Proteomes" id="UP000015106">
    <property type="component" value="Chromosome 1"/>
</dbReference>
<protein>
    <submittedName>
        <fullName evidence="1">Uncharacterized protein</fullName>
    </submittedName>
</protein>
<dbReference type="Gramene" id="TuG1812G0100002879.01.T01">
    <property type="protein sequence ID" value="TuG1812G0100002879.01.T01.cds421448"/>
    <property type="gene ID" value="TuG1812G0100002879.01"/>
</dbReference>
<accession>A0A8R7K1E6</accession>
<sequence>MRSICNLLYYSYGPSHESVPKFRIGEKKRELIMFLVP</sequence>
<dbReference type="EnsemblPlants" id="TuG1812G0100002879.01.T01">
    <property type="protein sequence ID" value="TuG1812G0100002879.01.T01.cds421448"/>
    <property type="gene ID" value="TuG1812G0100002879.01"/>
</dbReference>
<reference evidence="1" key="2">
    <citation type="submission" date="2018-03" db="EMBL/GenBank/DDBJ databases">
        <title>The Triticum urartu genome reveals the dynamic nature of wheat genome evolution.</title>
        <authorList>
            <person name="Ling H."/>
            <person name="Ma B."/>
            <person name="Shi X."/>
            <person name="Liu H."/>
            <person name="Dong L."/>
            <person name="Sun H."/>
            <person name="Cao Y."/>
            <person name="Gao Q."/>
            <person name="Zheng S."/>
            <person name="Li Y."/>
            <person name="Yu Y."/>
            <person name="Du H."/>
            <person name="Qi M."/>
            <person name="Li Y."/>
            <person name="Yu H."/>
            <person name="Cui Y."/>
            <person name="Wang N."/>
            <person name="Chen C."/>
            <person name="Wu H."/>
            <person name="Zhao Y."/>
            <person name="Zhang J."/>
            <person name="Li Y."/>
            <person name="Zhou W."/>
            <person name="Zhang B."/>
            <person name="Hu W."/>
            <person name="Eijk M."/>
            <person name="Tang J."/>
            <person name="Witsenboer H."/>
            <person name="Zhao S."/>
            <person name="Li Z."/>
            <person name="Zhang A."/>
            <person name="Wang D."/>
            <person name="Liang C."/>
        </authorList>
    </citation>
    <scope>NUCLEOTIDE SEQUENCE [LARGE SCALE GENOMIC DNA]</scope>
    <source>
        <strain evidence="1">cv. G1812</strain>
    </source>
</reference>
<evidence type="ECO:0000313" key="2">
    <source>
        <dbReference type="Proteomes" id="UP000015106"/>
    </source>
</evidence>
<name>A0A8R7K1E6_TRIUA</name>
<keyword evidence="2" id="KW-1185">Reference proteome</keyword>